<gene>
    <name evidence="2" type="ORF">HKI81_04145</name>
</gene>
<proteinExistence type="predicted"/>
<accession>A0A7Y2PL78</accession>
<keyword evidence="1" id="KW-0472">Membrane</keyword>
<evidence type="ECO:0000256" key="1">
    <source>
        <dbReference type="SAM" id="Phobius"/>
    </source>
</evidence>
<name>A0A7Y2PL78_9THEO</name>
<dbReference type="AlphaFoldDB" id="A0A7Y2PL78"/>
<keyword evidence="1" id="KW-0812">Transmembrane</keyword>
<dbReference type="Proteomes" id="UP000529861">
    <property type="component" value="Unassembled WGS sequence"/>
</dbReference>
<feature type="transmembrane region" description="Helical" evidence="1">
    <location>
        <begin position="88"/>
        <end position="113"/>
    </location>
</feature>
<dbReference type="RefSeq" id="WP_170270625.1">
    <property type="nucleotide sequence ID" value="NZ_JABEQB010000008.1"/>
</dbReference>
<organism evidence="2 3">
    <name type="scientific">Caldanaerobacter subterraneus</name>
    <dbReference type="NCBI Taxonomy" id="911092"/>
    <lineage>
        <taxon>Bacteria</taxon>
        <taxon>Bacillati</taxon>
        <taxon>Bacillota</taxon>
        <taxon>Clostridia</taxon>
        <taxon>Thermoanaerobacterales</taxon>
        <taxon>Thermoanaerobacteraceae</taxon>
        <taxon>Caldanaerobacter</taxon>
    </lineage>
</organism>
<dbReference type="EMBL" id="JABEQB010000008">
    <property type="protein sequence ID" value="NNG66430.1"/>
    <property type="molecule type" value="Genomic_DNA"/>
</dbReference>
<feature type="transmembrane region" description="Helical" evidence="1">
    <location>
        <begin position="27"/>
        <end position="54"/>
    </location>
</feature>
<keyword evidence="1" id="KW-1133">Transmembrane helix</keyword>
<evidence type="ECO:0000313" key="2">
    <source>
        <dbReference type="EMBL" id="NNG66430.1"/>
    </source>
</evidence>
<evidence type="ECO:0000313" key="3">
    <source>
        <dbReference type="Proteomes" id="UP000529861"/>
    </source>
</evidence>
<protein>
    <submittedName>
        <fullName evidence="2">Uncharacterized protein</fullName>
    </submittedName>
</protein>
<comment type="caution">
    <text evidence="2">The sequence shown here is derived from an EMBL/GenBank/DDBJ whole genome shotgun (WGS) entry which is preliminary data.</text>
</comment>
<sequence>MKLRDKEKLNDRKTIKKIRRISDIKSFIELSAFGLIVVPLIGMAKATGFLFYLVGQVVRFYILALWYFFITKQYIIFLVSISSKYKPLYVNLIGIISFIGLLLFGYTLAYVVITITVGKIFFELGYTIEKLPEIFVMYKNLLHNRKAYSTRYQRVLAIPFAKLPQNLYDLDLSKDGDYSVSGNLVAMKFEGPQVRLTLENFGIYRDIMAFLNHLPEKSQIMLKQSTDYITYPVTLKIKVKDRVIRDINLDFYDYWFEHPHDPEIRLIHRLDPRQIERAKT</sequence>
<reference evidence="2 3" key="1">
    <citation type="submission" date="2020-04" db="EMBL/GenBank/DDBJ databases">
        <title>Draft genome sequence of Caldanaerobacter sunterraneus. strain 1523vc isolated from Griffin hot spring, Kamchatka, Russia.</title>
        <authorList>
            <person name="Toshchakov S.V."/>
            <person name="Podosokorskaya O.A."/>
            <person name="Kublanov I.V."/>
            <person name="Korzhenkov A."/>
            <person name="Patrushev M.V."/>
        </authorList>
    </citation>
    <scope>NUCLEOTIDE SEQUENCE [LARGE SCALE GENOMIC DNA]</scope>
    <source>
        <strain evidence="2 3">1523vc</strain>
    </source>
</reference>